<feature type="region of interest" description="Disordered" evidence="8">
    <location>
        <begin position="24"/>
        <end position="153"/>
    </location>
</feature>
<dbReference type="OrthoDB" id="8191639at2759"/>
<comment type="subcellular location">
    <subcellularLocation>
        <location evidence="1">Nucleus</location>
    </subcellularLocation>
</comment>
<dbReference type="GO" id="GO:0004527">
    <property type="term" value="F:exonuclease activity"/>
    <property type="evidence" value="ECO:0007669"/>
    <property type="project" value="UniProtKB-KW"/>
</dbReference>
<keyword evidence="4" id="KW-0378">Hydrolase</keyword>
<dbReference type="InterPro" id="IPR034922">
    <property type="entry name" value="REX1-like_exo"/>
</dbReference>
<feature type="zinc finger region" description="C3H1-type" evidence="7">
    <location>
        <begin position="12"/>
        <end position="33"/>
    </location>
</feature>
<evidence type="ECO:0000256" key="6">
    <source>
        <dbReference type="ARBA" id="ARBA00023242"/>
    </source>
</evidence>
<dbReference type="InterPro" id="IPR013520">
    <property type="entry name" value="Ribonucl_H"/>
</dbReference>
<dbReference type="InterPro" id="IPR036397">
    <property type="entry name" value="RNaseH_sf"/>
</dbReference>
<dbReference type="STRING" id="215250.A0A316YVZ2"/>
<feature type="region of interest" description="Disordered" evidence="8">
    <location>
        <begin position="625"/>
        <end position="695"/>
    </location>
</feature>
<dbReference type="InterPro" id="IPR012337">
    <property type="entry name" value="RNaseH-like_sf"/>
</dbReference>
<feature type="compositionally biased region" description="Polar residues" evidence="8">
    <location>
        <begin position="642"/>
        <end position="663"/>
    </location>
</feature>
<dbReference type="InterPro" id="IPR000571">
    <property type="entry name" value="Znf_CCCH"/>
</dbReference>
<evidence type="ECO:0000256" key="1">
    <source>
        <dbReference type="ARBA" id="ARBA00004123"/>
    </source>
</evidence>
<dbReference type="GO" id="GO:0005634">
    <property type="term" value="C:nucleus"/>
    <property type="evidence" value="ECO:0007669"/>
    <property type="project" value="UniProtKB-SubCell"/>
</dbReference>
<dbReference type="SUPFAM" id="SSF53098">
    <property type="entry name" value="Ribonuclease H-like"/>
    <property type="match status" value="1"/>
</dbReference>
<keyword evidence="7" id="KW-0479">Metal-binding</keyword>
<gene>
    <name evidence="10" type="ORF">FA10DRAFT_226694</name>
</gene>
<keyword evidence="7" id="KW-0863">Zinc-finger</keyword>
<evidence type="ECO:0000256" key="5">
    <source>
        <dbReference type="ARBA" id="ARBA00022839"/>
    </source>
</evidence>
<evidence type="ECO:0000313" key="10">
    <source>
        <dbReference type="EMBL" id="PWN93439.1"/>
    </source>
</evidence>
<evidence type="ECO:0000256" key="4">
    <source>
        <dbReference type="ARBA" id="ARBA00022801"/>
    </source>
</evidence>
<dbReference type="GeneID" id="37040611"/>
<keyword evidence="7" id="KW-0862">Zinc</keyword>
<dbReference type="GO" id="GO:0008270">
    <property type="term" value="F:zinc ion binding"/>
    <property type="evidence" value="ECO:0007669"/>
    <property type="project" value="UniProtKB-KW"/>
</dbReference>
<evidence type="ECO:0000256" key="2">
    <source>
        <dbReference type="ARBA" id="ARBA00006357"/>
    </source>
</evidence>
<keyword evidence="11" id="KW-1185">Reference proteome</keyword>
<keyword evidence="5" id="KW-0269">Exonuclease</keyword>
<evidence type="ECO:0000259" key="9">
    <source>
        <dbReference type="PROSITE" id="PS50103"/>
    </source>
</evidence>
<dbReference type="PANTHER" id="PTHR12801:SF115">
    <property type="entry name" value="FI18136P1-RELATED"/>
    <property type="match status" value="1"/>
</dbReference>
<evidence type="ECO:0000313" key="11">
    <source>
        <dbReference type="Proteomes" id="UP000245768"/>
    </source>
</evidence>
<reference evidence="10 11" key="1">
    <citation type="journal article" date="2018" name="Mol. Biol. Evol.">
        <title>Broad Genomic Sampling Reveals a Smut Pathogenic Ancestry of the Fungal Clade Ustilaginomycotina.</title>
        <authorList>
            <person name="Kijpornyongpan T."/>
            <person name="Mondo S.J."/>
            <person name="Barry K."/>
            <person name="Sandor L."/>
            <person name="Lee J."/>
            <person name="Lipzen A."/>
            <person name="Pangilinan J."/>
            <person name="LaButti K."/>
            <person name="Hainaut M."/>
            <person name="Henrissat B."/>
            <person name="Grigoriev I.V."/>
            <person name="Spatafora J.W."/>
            <person name="Aime M.C."/>
        </authorList>
    </citation>
    <scope>NUCLEOTIDE SEQUENCE [LARGE SCALE GENOMIC DNA]</scope>
    <source>
        <strain evidence="10 11">MCA 4198</strain>
    </source>
</reference>
<keyword evidence="6" id="KW-0539">Nucleus</keyword>
<dbReference type="Gene3D" id="3.30.420.10">
    <property type="entry name" value="Ribonuclease H-like superfamily/Ribonuclease H"/>
    <property type="match status" value="1"/>
</dbReference>
<dbReference type="InterPro" id="IPR047021">
    <property type="entry name" value="REXO1/3/4-like"/>
</dbReference>
<evidence type="ECO:0000256" key="7">
    <source>
        <dbReference type="PROSITE-ProRule" id="PRU00723"/>
    </source>
</evidence>
<dbReference type="InParanoid" id="A0A316YVZ2"/>
<dbReference type="RefSeq" id="XP_025380637.1">
    <property type="nucleotide sequence ID" value="XM_025518695.1"/>
</dbReference>
<keyword evidence="3" id="KW-0540">Nuclease</keyword>
<dbReference type="PANTHER" id="PTHR12801">
    <property type="entry name" value="RNA EXONUCLEASE REXO1 / RECO3 FAMILY MEMBER-RELATED"/>
    <property type="match status" value="1"/>
</dbReference>
<dbReference type="SMART" id="SM00479">
    <property type="entry name" value="EXOIII"/>
    <property type="match status" value="1"/>
</dbReference>
<accession>A0A316YVZ2</accession>
<comment type="similarity">
    <text evidence="2">Belongs to the REXO1/REXO3 family.</text>
</comment>
<feature type="compositionally biased region" description="Low complexity" evidence="8">
    <location>
        <begin position="55"/>
        <end position="117"/>
    </location>
</feature>
<dbReference type="PROSITE" id="PS50103">
    <property type="entry name" value="ZF_C3H1"/>
    <property type="match status" value="1"/>
</dbReference>
<dbReference type="Proteomes" id="UP000245768">
    <property type="component" value="Unassembled WGS sequence"/>
</dbReference>
<feature type="compositionally biased region" description="Polar residues" evidence="8">
    <location>
        <begin position="140"/>
        <end position="153"/>
    </location>
</feature>
<sequence>MFPTKALLAHVDCPDHLEGRCQRPSCPFGHVARPRALPDDDDEQTPEEVAGGGSSKKAVSSKGGISASSSASSASASAQSRQPAAQTASSRPSSTATGLPSSSPSPSLSPSLSSQSTAHPRRVESATATTNGILTPPTIPRSSHPLQSPTDLASRQKTVSSLFTAFSSLYAGLIPQAPSVSKVMHRYASDNALEAERKVFRAAGVNRLTYRNSAVTTMVGINKRKTAEANKKGAKDEEESIRELGKRACLAAIGDQDSMESCIRAVLDASTLIGTGDEVEAKVKAKEKRAQGKLTRQRLVDAGFLAPIDLLRKQGYPIPPRKDDQSDIEHDIEEAWGRGGIEPNGSGMRTACDRCQALFEVRSLSEDDLPDIVEEGIRQKLRESKRACIYHWGKKRFVKESMRGPRVPRWTCCNALDAATTNQSPRLGPHVFKEERVEDLHRREAFHAAKIPSSSRPTGRHDILALDCELVYTTAGMSLARATILDEAGKVLLDLYVLPSTPVLDYNTRFSGIKESDLASNKAVSLSQARAQLAGLMHKDTVLVGHGLENDLAALRLVHGHVVDSVFLFRHQKGLPFRMGLRDLTEKKLGKLIQRGNAEQGHDAAEDANAALELVRWKLLNEPTDIPILRPPKEEAAPNADENASGNPPTGGSESLASDNNNKAGKAPVATTGPSAKATASLFMPKASSTIIRRN</sequence>
<name>A0A316YVZ2_9BASI</name>
<proteinExistence type="inferred from homology"/>
<protein>
    <recommendedName>
        <fullName evidence="9">C3H1-type domain-containing protein</fullName>
    </recommendedName>
</protein>
<feature type="domain" description="C3H1-type" evidence="9">
    <location>
        <begin position="12"/>
        <end position="33"/>
    </location>
</feature>
<dbReference type="FunFam" id="3.30.420.10:FF:000031">
    <property type="entry name" value="RNA exonuclease 1"/>
    <property type="match status" value="1"/>
</dbReference>
<dbReference type="CDD" id="cd06145">
    <property type="entry name" value="REX1_like"/>
    <property type="match status" value="1"/>
</dbReference>
<evidence type="ECO:0000256" key="8">
    <source>
        <dbReference type="SAM" id="MobiDB-lite"/>
    </source>
</evidence>
<dbReference type="GO" id="GO:0003676">
    <property type="term" value="F:nucleic acid binding"/>
    <property type="evidence" value="ECO:0007669"/>
    <property type="project" value="InterPro"/>
</dbReference>
<organism evidence="10 11">
    <name type="scientific">Acaromyces ingoldii</name>
    <dbReference type="NCBI Taxonomy" id="215250"/>
    <lineage>
        <taxon>Eukaryota</taxon>
        <taxon>Fungi</taxon>
        <taxon>Dikarya</taxon>
        <taxon>Basidiomycota</taxon>
        <taxon>Ustilaginomycotina</taxon>
        <taxon>Exobasidiomycetes</taxon>
        <taxon>Exobasidiales</taxon>
        <taxon>Cryptobasidiaceae</taxon>
        <taxon>Acaromyces</taxon>
    </lineage>
</organism>
<dbReference type="AlphaFoldDB" id="A0A316YVZ2"/>
<dbReference type="EMBL" id="KZ819634">
    <property type="protein sequence ID" value="PWN93439.1"/>
    <property type="molecule type" value="Genomic_DNA"/>
</dbReference>
<dbReference type="GO" id="GO:0010629">
    <property type="term" value="P:negative regulation of gene expression"/>
    <property type="evidence" value="ECO:0007669"/>
    <property type="project" value="UniProtKB-ARBA"/>
</dbReference>
<evidence type="ECO:0000256" key="3">
    <source>
        <dbReference type="ARBA" id="ARBA00022722"/>
    </source>
</evidence>